<dbReference type="GeneID" id="5969871"/>
<proteinExistence type="predicted"/>
<dbReference type="KEGG" id="pno:SNOG_02415"/>
<evidence type="ECO:0000256" key="1">
    <source>
        <dbReference type="SAM" id="MobiDB-lite"/>
    </source>
</evidence>
<dbReference type="AlphaFoldDB" id="Q0V0P9"/>
<dbReference type="InParanoid" id="Q0V0P9"/>
<protein>
    <submittedName>
        <fullName evidence="2">Uncharacterized protein</fullName>
    </submittedName>
</protein>
<dbReference type="RefSeq" id="XP_001793021.1">
    <property type="nucleotide sequence ID" value="XM_001792969.1"/>
</dbReference>
<sequence>MPFVQLIPPFIIKCCNRSYSSPIPLHNTPHQAVSTEEERQDFVPPPLVSRNSGPIWSKHR</sequence>
<dbReference type="EMBL" id="CH445327">
    <property type="protein sequence ID" value="EAT90627.1"/>
    <property type="molecule type" value="Genomic_DNA"/>
</dbReference>
<dbReference type="Proteomes" id="UP000001055">
    <property type="component" value="Unassembled WGS sequence"/>
</dbReference>
<gene>
    <name evidence="2" type="ORF">SNOG_02415</name>
</gene>
<accession>Q0V0P9</accession>
<evidence type="ECO:0000313" key="2">
    <source>
        <dbReference type="EMBL" id="EAT90627.1"/>
    </source>
</evidence>
<evidence type="ECO:0000313" key="3">
    <source>
        <dbReference type="Proteomes" id="UP000001055"/>
    </source>
</evidence>
<name>Q0V0P9_PHANO</name>
<feature type="region of interest" description="Disordered" evidence="1">
    <location>
        <begin position="29"/>
        <end position="60"/>
    </location>
</feature>
<dbReference type="HOGENOM" id="CLU_2942565_0_0_1"/>
<organism evidence="2 3">
    <name type="scientific">Phaeosphaeria nodorum (strain SN15 / ATCC MYA-4574 / FGSC 10173)</name>
    <name type="common">Glume blotch fungus</name>
    <name type="synonym">Parastagonospora nodorum</name>
    <dbReference type="NCBI Taxonomy" id="321614"/>
    <lineage>
        <taxon>Eukaryota</taxon>
        <taxon>Fungi</taxon>
        <taxon>Dikarya</taxon>
        <taxon>Ascomycota</taxon>
        <taxon>Pezizomycotina</taxon>
        <taxon>Dothideomycetes</taxon>
        <taxon>Pleosporomycetidae</taxon>
        <taxon>Pleosporales</taxon>
        <taxon>Pleosporineae</taxon>
        <taxon>Phaeosphaeriaceae</taxon>
        <taxon>Parastagonospora</taxon>
    </lineage>
</organism>
<reference evidence="3" key="1">
    <citation type="journal article" date="2007" name="Plant Cell">
        <title>Dothideomycete-plant interactions illuminated by genome sequencing and EST analysis of the wheat pathogen Stagonospora nodorum.</title>
        <authorList>
            <person name="Hane J.K."/>
            <person name="Lowe R.G."/>
            <person name="Solomon P.S."/>
            <person name="Tan K.C."/>
            <person name="Schoch C.L."/>
            <person name="Spatafora J.W."/>
            <person name="Crous P.W."/>
            <person name="Kodira C."/>
            <person name="Birren B.W."/>
            <person name="Galagan J.E."/>
            <person name="Torriani S.F."/>
            <person name="McDonald B.A."/>
            <person name="Oliver R.P."/>
        </authorList>
    </citation>
    <scope>NUCLEOTIDE SEQUENCE [LARGE SCALE GENOMIC DNA]</scope>
    <source>
        <strain evidence="3">SN15 / ATCC MYA-4574 / FGSC 10173</strain>
    </source>
</reference>